<feature type="transmembrane region" description="Helical" evidence="1">
    <location>
        <begin position="459"/>
        <end position="480"/>
    </location>
</feature>
<reference evidence="2 3" key="1">
    <citation type="submission" date="2018-12" db="EMBL/GenBank/DDBJ databases">
        <title>Genome analysis provides insights into bioremediation potentialities of Halogeometricum borinquense strain N11.</title>
        <authorList>
            <person name="Najjari A."/>
            <person name="Youssef N."/>
            <person name="Fhoula I."/>
            <person name="Ben Dhia O."/>
            <person name="Mahjoubi M."/>
            <person name="Ouzari H.I."/>
            <person name="Cherif A."/>
        </authorList>
    </citation>
    <scope>NUCLEOTIDE SEQUENCE [LARGE SCALE GENOMIC DNA]</scope>
    <source>
        <strain evidence="2 3">N11</strain>
    </source>
</reference>
<organism evidence="2 3">
    <name type="scientific">Halogeometricum borinquense</name>
    <dbReference type="NCBI Taxonomy" id="60847"/>
    <lineage>
        <taxon>Archaea</taxon>
        <taxon>Methanobacteriati</taxon>
        <taxon>Methanobacteriota</taxon>
        <taxon>Stenosarchaea group</taxon>
        <taxon>Halobacteria</taxon>
        <taxon>Halobacteriales</taxon>
        <taxon>Haloferacaceae</taxon>
        <taxon>Halogeometricum</taxon>
    </lineage>
</organism>
<feature type="transmembrane region" description="Helical" evidence="1">
    <location>
        <begin position="409"/>
        <end position="428"/>
    </location>
</feature>
<protein>
    <submittedName>
        <fullName evidence="2">Uncharacterized protein</fullName>
    </submittedName>
</protein>
<evidence type="ECO:0000313" key="3">
    <source>
        <dbReference type="Proteomes" id="UP000294028"/>
    </source>
</evidence>
<dbReference type="AlphaFoldDB" id="A0A482T7K3"/>
<comment type="caution">
    <text evidence="2">The sequence shown here is derived from an EMBL/GenBank/DDBJ whole genome shotgun (WGS) entry which is preliminary data.</text>
</comment>
<dbReference type="PANTHER" id="PTHR43471">
    <property type="entry name" value="ABC TRANSPORTER PERMEASE"/>
    <property type="match status" value="1"/>
</dbReference>
<dbReference type="GO" id="GO:0005886">
    <property type="term" value="C:plasma membrane"/>
    <property type="evidence" value="ECO:0007669"/>
    <property type="project" value="UniProtKB-SubCell"/>
</dbReference>
<name>A0A482T7K3_9EURY</name>
<proteinExistence type="predicted"/>
<feature type="transmembrane region" description="Helical" evidence="1">
    <location>
        <begin position="520"/>
        <end position="540"/>
    </location>
</feature>
<keyword evidence="1" id="KW-0812">Transmembrane</keyword>
<feature type="transmembrane region" description="Helical" evidence="1">
    <location>
        <begin position="628"/>
        <end position="651"/>
    </location>
</feature>
<feature type="transmembrane region" description="Helical" evidence="1">
    <location>
        <begin position="112"/>
        <end position="140"/>
    </location>
</feature>
<dbReference type="Proteomes" id="UP000294028">
    <property type="component" value="Unassembled WGS sequence"/>
</dbReference>
<sequence length="660" mass="71143">MNKSKLVSWLGNASSSVRRVQALIQREFWLLVRLKWLWIVTPVVVLVGNSFITPFGNEVTVTGGWIAVAASETAVAFASYFAVPVAFRSIIHSRQSGNIRITAGTPLTRSEIIIGTAFGRGLALFCPVLMGVVGTAILGWNHYGTLPVFLLIGYTVVTALFILAVVATITAISAVVESTVHAVACSTVCVIVMAYWTDIVAAIHQFITSQNVSIGQPPQSVILLVARRLTPINSFFVVVNTLTGVGNTDSNFVDSIQYGLQGEAGYHVGALFGSGYPIVLSPWVSVLILIAWIIVPIAFASAVFSRLDLPVQSDKFRNIFSESVPRIFRRTSYRLGFIPFRVVEFVMGAVNSDPTSESWLPIARREFTDILRSLAAPLLFGLVVMAYLYSLTTISPNISSQIGQQLPAAVGQQAVTIFGLVGPVFLGYRSIAEERESGTIRYTAGLPPSRTSVLIGKGAGLWFALSVIIGYALIVCFAIGSIQTGSFPSVAFSGTLVATIMYIGTNTAIVVALSSFFSRGVAAVSAAMVYLFFVLFWSGIHPIIWDSIFGYSYIIQPPPPDSLYFLTRRLSPRQAVTVLWNWAIGVGNSGSSYTMVLHIENAVTSPNLNALTHSLVVDVSYSDGQVPIILSPVASVGTLAVWGIIPFALALRRFQTSDLT</sequence>
<gene>
    <name evidence="2" type="ORF">ELS19_19120</name>
</gene>
<dbReference type="GO" id="GO:0140359">
    <property type="term" value="F:ABC-type transporter activity"/>
    <property type="evidence" value="ECO:0007669"/>
    <property type="project" value="InterPro"/>
</dbReference>
<feature type="transmembrane region" description="Helical" evidence="1">
    <location>
        <begin position="492"/>
        <end position="513"/>
    </location>
</feature>
<feature type="transmembrane region" description="Helical" evidence="1">
    <location>
        <begin position="179"/>
        <end position="196"/>
    </location>
</feature>
<keyword evidence="1" id="KW-0472">Membrane</keyword>
<feature type="transmembrane region" description="Helical" evidence="1">
    <location>
        <begin position="283"/>
        <end position="307"/>
    </location>
</feature>
<accession>A0A482T7K3</accession>
<dbReference type="Pfam" id="PF12679">
    <property type="entry name" value="ABC2_membrane_2"/>
    <property type="match status" value="2"/>
</dbReference>
<feature type="transmembrane region" description="Helical" evidence="1">
    <location>
        <begin position="146"/>
        <end position="172"/>
    </location>
</feature>
<feature type="transmembrane region" description="Helical" evidence="1">
    <location>
        <begin position="370"/>
        <end position="389"/>
    </location>
</feature>
<feature type="transmembrane region" description="Helical" evidence="1">
    <location>
        <begin position="28"/>
        <end position="52"/>
    </location>
</feature>
<evidence type="ECO:0000256" key="1">
    <source>
        <dbReference type="SAM" id="Phobius"/>
    </source>
</evidence>
<keyword evidence="1" id="KW-1133">Transmembrane helix</keyword>
<dbReference type="EMBL" id="RZHH01000003">
    <property type="protein sequence ID" value="RYJ08605.1"/>
    <property type="molecule type" value="Genomic_DNA"/>
</dbReference>
<evidence type="ECO:0000313" key="2">
    <source>
        <dbReference type="EMBL" id="RYJ08605.1"/>
    </source>
</evidence>
<dbReference type="RefSeq" id="WP_129786525.1">
    <property type="nucleotide sequence ID" value="NZ_RZHH01000003.1"/>
</dbReference>
<feature type="transmembrane region" description="Helical" evidence="1">
    <location>
        <begin position="64"/>
        <end position="91"/>
    </location>
</feature>